<feature type="non-terminal residue" evidence="9">
    <location>
        <position position="1"/>
    </location>
</feature>
<dbReference type="RefSeq" id="WP_210207417.1">
    <property type="nucleotide sequence ID" value="NZ_NPEV01000214.1"/>
</dbReference>
<accession>A0A327JLB3</accession>
<evidence type="ECO:0000313" key="10">
    <source>
        <dbReference type="Proteomes" id="UP000249299"/>
    </source>
</evidence>
<evidence type="ECO:0000256" key="5">
    <source>
        <dbReference type="ARBA" id="ARBA00022741"/>
    </source>
</evidence>
<comment type="catalytic activity">
    <reaction evidence="7">
        <text>riboflavin + ATP = FMN + ADP + H(+)</text>
        <dbReference type="Rhea" id="RHEA:14357"/>
        <dbReference type="ChEBI" id="CHEBI:15378"/>
        <dbReference type="ChEBI" id="CHEBI:30616"/>
        <dbReference type="ChEBI" id="CHEBI:57986"/>
        <dbReference type="ChEBI" id="CHEBI:58210"/>
        <dbReference type="ChEBI" id="CHEBI:456216"/>
        <dbReference type="EC" id="2.7.1.26"/>
    </reaction>
</comment>
<evidence type="ECO:0000256" key="4">
    <source>
        <dbReference type="ARBA" id="ARBA00022679"/>
    </source>
</evidence>
<keyword evidence="4 9" id="KW-0808">Transferase</keyword>
<dbReference type="InterPro" id="IPR023468">
    <property type="entry name" value="Riboflavin_kinase"/>
</dbReference>
<evidence type="ECO:0000256" key="3">
    <source>
        <dbReference type="ARBA" id="ARBA00022643"/>
    </source>
</evidence>
<keyword evidence="10" id="KW-1185">Reference proteome</keyword>
<dbReference type="InterPro" id="IPR023465">
    <property type="entry name" value="Riboflavin_kinase_dom_sf"/>
</dbReference>
<dbReference type="GO" id="GO:0009231">
    <property type="term" value="P:riboflavin biosynthetic process"/>
    <property type="evidence" value="ECO:0007669"/>
    <property type="project" value="InterPro"/>
</dbReference>
<name>A0A327JLB3_9HYPH</name>
<dbReference type="AlphaFoldDB" id="A0A327JLB3"/>
<keyword evidence="5" id="KW-0547">Nucleotide-binding</keyword>
<dbReference type="GO" id="GO:0016779">
    <property type="term" value="F:nucleotidyltransferase activity"/>
    <property type="evidence" value="ECO:0007669"/>
    <property type="project" value="UniProtKB-KW"/>
</dbReference>
<dbReference type="Pfam" id="PF01687">
    <property type="entry name" value="Flavokinase"/>
    <property type="match status" value="1"/>
</dbReference>
<dbReference type="PANTHER" id="PTHR22749">
    <property type="entry name" value="RIBOFLAVIN KINASE/FMN ADENYLYLTRANSFERASE"/>
    <property type="match status" value="1"/>
</dbReference>
<comment type="caution">
    <text evidence="9">The sequence shown here is derived from an EMBL/GenBank/DDBJ whole genome shotgun (WGS) entry which is preliminary data.</text>
</comment>
<dbReference type="SMART" id="SM00904">
    <property type="entry name" value="Flavokinase"/>
    <property type="match status" value="1"/>
</dbReference>
<dbReference type="Proteomes" id="UP000249299">
    <property type="component" value="Unassembled WGS sequence"/>
</dbReference>
<keyword evidence="6" id="KW-0067">ATP-binding</keyword>
<protein>
    <recommendedName>
        <fullName evidence="1">riboflavin kinase</fullName>
        <ecNumber evidence="1">2.7.1.26</ecNumber>
    </recommendedName>
</protein>
<dbReference type="GO" id="GO:0008531">
    <property type="term" value="F:riboflavin kinase activity"/>
    <property type="evidence" value="ECO:0007669"/>
    <property type="project" value="UniProtKB-EC"/>
</dbReference>
<evidence type="ECO:0000256" key="7">
    <source>
        <dbReference type="ARBA" id="ARBA00047880"/>
    </source>
</evidence>
<evidence type="ECO:0000259" key="8">
    <source>
        <dbReference type="SMART" id="SM00904"/>
    </source>
</evidence>
<dbReference type="SUPFAM" id="SSF82114">
    <property type="entry name" value="Riboflavin kinase-like"/>
    <property type="match status" value="1"/>
</dbReference>
<reference evidence="9 10" key="1">
    <citation type="submission" date="2017-07" db="EMBL/GenBank/DDBJ databases">
        <title>Draft Genome Sequences of Select Purple Nonsulfur Bacteria.</title>
        <authorList>
            <person name="Lasarre B."/>
            <person name="Mckinlay J.B."/>
        </authorList>
    </citation>
    <scope>NUCLEOTIDE SEQUENCE [LARGE SCALE GENOMIC DNA]</scope>
    <source>
        <strain evidence="9 10">DSM 11290</strain>
    </source>
</reference>
<sequence>GQPSIEVNLFDFDRDIYGSEIKVEWYKRLRSEKKFGSVDELVEQISRDKEEAIRFFRERKPAGI</sequence>
<proteinExistence type="predicted"/>
<keyword evidence="3" id="KW-0288">FMN</keyword>
<keyword evidence="9" id="KW-0548">Nucleotidyltransferase</keyword>
<dbReference type="EMBL" id="NPEV01000214">
    <property type="protein sequence ID" value="RAI18773.1"/>
    <property type="molecule type" value="Genomic_DNA"/>
</dbReference>
<keyword evidence="2" id="KW-0285">Flavoprotein</keyword>
<keyword evidence="9" id="KW-0418">Kinase</keyword>
<feature type="domain" description="Riboflavin kinase" evidence="8">
    <location>
        <begin position="1"/>
        <end position="57"/>
    </location>
</feature>
<evidence type="ECO:0000256" key="2">
    <source>
        <dbReference type="ARBA" id="ARBA00022630"/>
    </source>
</evidence>
<dbReference type="GO" id="GO:0005524">
    <property type="term" value="F:ATP binding"/>
    <property type="evidence" value="ECO:0007669"/>
    <property type="project" value="UniProtKB-KW"/>
</dbReference>
<evidence type="ECO:0000256" key="1">
    <source>
        <dbReference type="ARBA" id="ARBA00012105"/>
    </source>
</evidence>
<dbReference type="EC" id="2.7.1.26" evidence="1"/>
<dbReference type="GO" id="GO:0009398">
    <property type="term" value="P:FMN biosynthetic process"/>
    <property type="evidence" value="ECO:0007669"/>
    <property type="project" value="TreeGrafter"/>
</dbReference>
<dbReference type="PANTHER" id="PTHR22749:SF6">
    <property type="entry name" value="RIBOFLAVIN KINASE"/>
    <property type="match status" value="1"/>
</dbReference>
<gene>
    <name evidence="9" type="ORF">CH339_23930</name>
</gene>
<dbReference type="InterPro" id="IPR015865">
    <property type="entry name" value="Riboflavin_kinase_bac/euk"/>
</dbReference>
<evidence type="ECO:0000313" key="9">
    <source>
        <dbReference type="EMBL" id="RAI18773.1"/>
    </source>
</evidence>
<dbReference type="Gene3D" id="2.40.30.30">
    <property type="entry name" value="Riboflavin kinase-like"/>
    <property type="match status" value="1"/>
</dbReference>
<evidence type="ECO:0000256" key="6">
    <source>
        <dbReference type="ARBA" id="ARBA00022840"/>
    </source>
</evidence>
<organism evidence="9 10">
    <name type="scientific">Rhodobium orientis</name>
    <dbReference type="NCBI Taxonomy" id="34017"/>
    <lineage>
        <taxon>Bacteria</taxon>
        <taxon>Pseudomonadati</taxon>
        <taxon>Pseudomonadota</taxon>
        <taxon>Alphaproteobacteria</taxon>
        <taxon>Hyphomicrobiales</taxon>
        <taxon>Rhodobiaceae</taxon>
        <taxon>Rhodobium</taxon>
    </lineage>
</organism>